<gene>
    <name evidence="1" type="ORF">IAD04_06235</name>
</gene>
<reference evidence="1" key="2">
    <citation type="journal article" date="2021" name="PeerJ">
        <title>Extensive microbial diversity within the chicken gut microbiome revealed by metagenomics and culture.</title>
        <authorList>
            <person name="Gilroy R."/>
            <person name="Ravi A."/>
            <person name="Getino M."/>
            <person name="Pursley I."/>
            <person name="Horton D.L."/>
            <person name="Alikhan N.F."/>
            <person name="Baker D."/>
            <person name="Gharbi K."/>
            <person name="Hall N."/>
            <person name="Watson M."/>
            <person name="Adriaenssens E.M."/>
            <person name="Foster-Nyarko E."/>
            <person name="Jarju S."/>
            <person name="Secka A."/>
            <person name="Antonio M."/>
            <person name="Oren A."/>
            <person name="Chaudhuri R.R."/>
            <person name="La Ragione R."/>
            <person name="Hildebrand F."/>
            <person name="Pallen M.J."/>
        </authorList>
    </citation>
    <scope>NUCLEOTIDE SEQUENCE</scope>
    <source>
        <strain evidence="1">14508</strain>
    </source>
</reference>
<reference evidence="1" key="1">
    <citation type="submission" date="2020-10" db="EMBL/GenBank/DDBJ databases">
        <authorList>
            <person name="Gilroy R."/>
        </authorList>
    </citation>
    <scope>NUCLEOTIDE SEQUENCE</scope>
    <source>
        <strain evidence="1">14508</strain>
    </source>
</reference>
<sequence length="72" mass="8462">KNKKVHKQALKSFQEFLKQQQFYLNQLTYSPIIGAKEGNIEYLCFISRDYQKQEFAIDQIVDEAFLTLKGVS</sequence>
<name>A0A9D1KAT4_9FIRM</name>
<dbReference type="AlphaFoldDB" id="A0A9D1KAT4"/>
<dbReference type="InterPro" id="IPR029063">
    <property type="entry name" value="SAM-dependent_MTases_sf"/>
</dbReference>
<organism evidence="1 2">
    <name type="scientific">Candidatus Caccosoma faecigallinarum</name>
    <dbReference type="NCBI Taxonomy" id="2840720"/>
    <lineage>
        <taxon>Bacteria</taxon>
        <taxon>Bacillati</taxon>
        <taxon>Bacillota</taxon>
        <taxon>Bacillota incertae sedis</taxon>
        <taxon>Candidatus Caccosoma</taxon>
    </lineage>
</organism>
<accession>A0A9D1KAT4</accession>
<dbReference type="EMBL" id="DVKI01000194">
    <property type="protein sequence ID" value="HIT17948.1"/>
    <property type="molecule type" value="Genomic_DNA"/>
</dbReference>
<evidence type="ECO:0000313" key="2">
    <source>
        <dbReference type="Proteomes" id="UP000886893"/>
    </source>
</evidence>
<comment type="caution">
    <text evidence="1">The sequence shown here is derived from an EMBL/GenBank/DDBJ whole genome shotgun (WGS) entry which is preliminary data.</text>
</comment>
<protein>
    <submittedName>
        <fullName evidence="1">TlyA family rRNA (Cytidine-2'-O)-methyltransferase</fullName>
    </submittedName>
</protein>
<dbReference type="Proteomes" id="UP000886893">
    <property type="component" value="Unassembled WGS sequence"/>
</dbReference>
<feature type="non-terminal residue" evidence="1">
    <location>
        <position position="1"/>
    </location>
</feature>
<proteinExistence type="predicted"/>
<evidence type="ECO:0000313" key="1">
    <source>
        <dbReference type="EMBL" id="HIT17948.1"/>
    </source>
</evidence>
<dbReference type="Gene3D" id="3.40.50.150">
    <property type="entry name" value="Vaccinia Virus protein VP39"/>
    <property type="match status" value="1"/>
</dbReference>